<proteinExistence type="predicted"/>
<dbReference type="EMBL" id="JAGGMQ010000001">
    <property type="protein sequence ID" value="MBP2167558.1"/>
    <property type="molecule type" value="Genomic_DNA"/>
</dbReference>
<evidence type="ECO:0000313" key="1">
    <source>
        <dbReference type="EMBL" id="MBP2167558.1"/>
    </source>
</evidence>
<name>A0ABS4P4I0_9GAMM</name>
<sequence>MLFASWTSSVIAGSGTASASSGTIRFSGAIVDGGCVISPGVNNQLKTICHQNGRIAISITELNLTQQQKLPLSQGTSQFAWIDRSKALGMLTVNYY</sequence>
<evidence type="ECO:0000313" key="2">
    <source>
        <dbReference type="Proteomes" id="UP001195624"/>
    </source>
</evidence>
<dbReference type="RefSeq" id="WP_157819410.1">
    <property type="nucleotide sequence ID" value="NZ_JAGGMQ010000001.1"/>
</dbReference>
<dbReference type="Proteomes" id="UP001195624">
    <property type="component" value="Unassembled WGS sequence"/>
</dbReference>
<organism evidence="1 2">
    <name type="scientific">Winslowiella toletana</name>
    <dbReference type="NCBI Taxonomy" id="92490"/>
    <lineage>
        <taxon>Bacteria</taxon>
        <taxon>Pseudomonadati</taxon>
        <taxon>Pseudomonadota</taxon>
        <taxon>Gammaproteobacteria</taxon>
        <taxon>Enterobacterales</taxon>
        <taxon>Erwiniaceae</taxon>
        <taxon>Winslowiella</taxon>
    </lineage>
</organism>
<comment type="caution">
    <text evidence="1">The sequence shown here is derived from an EMBL/GenBank/DDBJ whole genome shotgun (WGS) entry which is preliminary data.</text>
</comment>
<reference evidence="2" key="2">
    <citation type="submission" date="2023-07" db="EMBL/GenBank/DDBJ databases">
        <title>Genome mining of underrepresented organisms for secondary metabolites.</title>
        <authorList>
            <person name="D'Agostino P.M."/>
        </authorList>
    </citation>
    <scope>NUCLEOTIDE SEQUENCE [LARGE SCALE GENOMIC DNA]</scope>
    <source>
        <strain evidence="2">WS4403</strain>
    </source>
</reference>
<protein>
    <submittedName>
        <fullName evidence="1">Type 1 fimbria pilin</fullName>
    </submittedName>
</protein>
<gene>
    <name evidence="1" type="ORF">J2125_000750</name>
</gene>
<reference evidence="1 2" key="1">
    <citation type="submission" date="2021-03" db="EMBL/GenBank/DDBJ databases">
        <authorList>
            <person name="D'Agostino P."/>
            <person name="Huntemann M."/>
            <person name="Clum A."/>
            <person name="Spunde A."/>
            <person name="Palaniappan K."/>
            <person name="Ritter S."/>
            <person name="Mikhailova N."/>
            <person name="Chen I.-M."/>
            <person name="Stamatis D."/>
            <person name="Reddy T."/>
            <person name="O'Malley R."/>
            <person name="Daum C."/>
            <person name="Shapiro N."/>
            <person name="Ivanova N."/>
            <person name="Kyrpides N."/>
            <person name="Woyke T."/>
        </authorList>
    </citation>
    <scope>NUCLEOTIDE SEQUENCE [LARGE SCALE GENOMIC DNA]</scope>
    <source>
        <strain evidence="1 2">WS4403</strain>
    </source>
</reference>
<keyword evidence="2" id="KW-1185">Reference proteome</keyword>
<accession>A0ABS4P4I0</accession>